<gene>
    <name evidence="2" type="ORF">QTN89_02455</name>
</gene>
<keyword evidence="1" id="KW-1133">Transmembrane helix</keyword>
<evidence type="ECO:0000313" key="3">
    <source>
        <dbReference type="Proteomes" id="UP001239462"/>
    </source>
</evidence>
<comment type="caution">
    <text evidence="2">The sequence shown here is derived from an EMBL/GenBank/DDBJ whole genome shotgun (WGS) entry which is preliminary data.</text>
</comment>
<feature type="transmembrane region" description="Helical" evidence="1">
    <location>
        <begin position="139"/>
        <end position="162"/>
    </location>
</feature>
<accession>A0ABT7PCQ1</accession>
<reference evidence="2 3" key="1">
    <citation type="submission" date="2023-06" db="EMBL/GenBank/DDBJ databases">
        <title>Roseiconus lacunae JC819 isolated from Gulf of Mannar region, Tamil Nadu.</title>
        <authorList>
            <person name="Pk S."/>
            <person name="Ch S."/>
            <person name="Ch V.R."/>
        </authorList>
    </citation>
    <scope>NUCLEOTIDE SEQUENCE [LARGE SCALE GENOMIC DNA]</scope>
    <source>
        <strain evidence="2 3">JC819</strain>
    </source>
</reference>
<proteinExistence type="predicted"/>
<keyword evidence="3" id="KW-1185">Reference proteome</keyword>
<evidence type="ECO:0008006" key="4">
    <source>
        <dbReference type="Google" id="ProtNLM"/>
    </source>
</evidence>
<evidence type="ECO:0000256" key="1">
    <source>
        <dbReference type="SAM" id="Phobius"/>
    </source>
</evidence>
<feature type="transmembrane region" description="Helical" evidence="1">
    <location>
        <begin position="207"/>
        <end position="224"/>
    </location>
</feature>
<keyword evidence="1" id="KW-0472">Membrane</keyword>
<dbReference type="Proteomes" id="UP001239462">
    <property type="component" value="Unassembled WGS sequence"/>
</dbReference>
<name>A0ABT7PCQ1_9BACT</name>
<organism evidence="2 3">
    <name type="scientific">Roseiconus lacunae</name>
    <dbReference type="NCBI Taxonomy" id="2605694"/>
    <lineage>
        <taxon>Bacteria</taxon>
        <taxon>Pseudomonadati</taxon>
        <taxon>Planctomycetota</taxon>
        <taxon>Planctomycetia</taxon>
        <taxon>Pirellulales</taxon>
        <taxon>Pirellulaceae</taxon>
        <taxon>Roseiconus</taxon>
    </lineage>
</organism>
<feature type="transmembrane region" description="Helical" evidence="1">
    <location>
        <begin position="174"/>
        <end position="195"/>
    </location>
</feature>
<dbReference type="RefSeq" id="WP_149497278.1">
    <property type="nucleotide sequence ID" value="NZ_CP141221.1"/>
</dbReference>
<dbReference type="EMBL" id="JASZZN010000002">
    <property type="protein sequence ID" value="MDM4014275.1"/>
    <property type="molecule type" value="Genomic_DNA"/>
</dbReference>
<evidence type="ECO:0000313" key="2">
    <source>
        <dbReference type="EMBL" id="MDM4014275.1"/>
    </source>
</evidence>
<feature type="transmembrane region" description="Helical" evidence="1">
    <location>
        <begin position="230"/>
        <end position="248"/>
    </location>
</feature>
<keyword evidence="1" id="KW-0812">Transmembrane</keyword>
<sequence length="253" mass="26632">MPISIRCQCGQSLSVKEQFAGRTVSCPKCKAPIQVPAAPAAQSVGTTAAGNPLNDLFDEEGFSNNIGALCPNCNAEMAAEAVLCTKCGFNKATGQLVRGHMTAGLDISPGALALERAADDMKRADKLQRDMTDKAGMPWWMLGLILFILGSATALAVMALMSANRVTGESSFNAMRTFLQLSGTACALVSFGAFVKLVTEGFRQDRNTGLLCLTVVYLFVFVFQQPKGRIGALIVMLVLGGVSAGLLVQSQSA</sequence>
<protein>
    <recommendedName>
        <fullName evidence="4">Zinc ribbon domain-containing protein</fullName>
    </recommendedName>
</protein>